<dbReference type="SUPFAM" id="SSF48452">
    <property type="entry name" value="TPR-like"/>
    <property type="match status" value="1"/>
</dbReference>
<accession>A0A382PRJ3</accession>
<organism evidence="1">
    <name type="scientific">marine metagenome</name>
    <dbReference type="NCBI Taxonomy" id="408172"/>
    <lineage>
        <taxon>unclassified sequences</taxon>
        <taxon>metagenomes</taxon>
        <taxon>ecological metagenomes</taxon>
    </lineage>
</organism>
<name>A0A382PRJ3_9ZZZZ</name>
<proteinExistence type="predicted"/>
<sequence length="240" mass="26290">MIDEIPIADLDPRQVKQLESADGVAQSNPDHTLEIYGAISKQSPGCLELRKKLRALQLKKLKGTSSGISGLLTKVTTAPFMLRAKGDKDPRETLDKAEELIDKSPANVLAHQMLADAASSLGMLQTVVFAYETIQKLHPKDIKNLKDLGNAYIEAGNTELAIATGNSIKQINSNDGDAEELLKRASVAVAMNKGKWEESQDFRTQLKDEAETQTLEQASKNVNDSKSLEDLIRQTYEKVG</sequence>
<dbReference type="InterPro" id="IPR011990">
    <property type="entry name" value="TPR-like_helical_dom_sf"/>
</dbReference>
<protein>
    <submittedName>
        <fullName evidence="1">Uncharacterized protein</fullName>
    </submittedName>
</protein>
<reference evidence="1" key="1">
    <citation type="submission" date="2018-05" db="EMBL/GenBank/DDBJ databases">
        <authorList>
            <person name="Lanie J.A."/>
            <person name="Ng W.-L."/>
            <person name="Kazmierczak K.M."/>
            <person name="Andrzejewski T.M."/>
            <person name="Davidsen T.M."/>
            <person name="Wayne K.J."/>
            <person name="Tettelin H."/>
            <person name="Glass J.I."/>
            <person name="Rusch D."/>
            <person name="Podicherti R."/>
            <person name="Tsui H.-C.T."/>
            <person name="Winkler M.E."/>
        </authorList>
    </citation>
    <scope>NUCLEOTIDE SEQUENCE</scope>
</reference>
<dbReference type="AlphaFoldDB" id="A0A382PRJ3"/>
<gene>
    <name evidence="1" type="ORF">METZ01_LOCUS328808</name>
</gene>
<dbReference type="Gene3D" id="1.25.40.10">
    <property type="entry name" value="Tetratricopeptide repeat domain"/>
    <property type="match status" value="1"/>
</dbReference>
<evidence type="ECO:0000313" key="1">
    <source>
        <dbReference type="EMBL" id="SVC75954.1"/>
    </source>
</evidence>
<dbReference type="EMBL" id="UINC01109258">
    <property type="protein sequence ID" value="SVC75954.1"/>
    <property type="molecule type" value="Genomic_DNA"/>
</dbReference>